<reference evidence="4 5" key="1">
    <citation type="journal article" date="2013" name="Environ. Microbiol.">
        <title>Chloride and organic osmolytes: a hybrid strategy to cope with elevated salinities by the moderately halophilic, chloride-dependent bacterium Halobacillus halophilus.</title>
        <authorList>
            <person name="Saum S.H."/>
            <person name="Pfeiffer F."/>
            <person name="Palm P."/>
            <person name="Rampp M."/>
            <person name="Schuster S.C."/>
            <person name="Muller V."/>
            <person name="Oesterhelt D."/>
        </authorList>
    </citation>
    <scope>NUCLEOTIDE SEQUENCE [LARGE SCALE GENOMIC DNA]</scope>
    <source>
        <strain evidence="5">ATCC 35676 / DSM 2266 / JCM 20832 / KCTC 3685 / LMG 17431 / NBRC 102448 / NCIMB 2269</strain>
    </source>
</reference>
<dbReference type="KEGG" id="hhd:HBHAL_1245"/>
<dbReference type="Pfam" id="PF00266">
    <property type="entry name" value="Aminotran_5"/>
    <property type="match status" value="1"/>
</dbReference>
<dbReference type="RefSeq" id="WP_014641530.1">
    <property type="nucleotide sequence ID" value="NC_017668.1"/>
</dbReference>
<dbReference type="InterPro" id="IPR000192">
    <property type="entry name" value="Aminotrans_V_dom"/>
</dbReference>
<dbReference type="PIRSF" id="PIRSF005572">
    <property type="entry name" value="NifS"/>
    <property type="match status" value="1"/>
</dbReference>
<dbReference type="HOGENOM" id="CLU_003433_0_0_9"/>
<keyword evidence="4" id="KW-0808">Transferase</keyword>
<dbReference type="Proteomes" id="UP000007397">
    <property type="component" value="Chromosome"/>
</dbReference>
<dbReference type="InterPro" id="IPR015421">
    <property type="entry name" value="PyrdxlP-dep_Trfase_major"/>
</dbReference>
<gene>
    <name evidence="4" type="ordered locus">HBHAL_1245</name>
</gene>
<dbReference type="NCBIfam" id="NF002806">
    <property type="entry name" value="PRK02948.1"/>
    <property type="match status" value="1"/>
</dbReference>
<feature type="domain" description="Aminotransferase class V" evidence="3">
    <location>
        <begin position="4"/>
        <end position="359"/>
    </location>
</feature>
<dbReference type="Gene3D" id="3.90.1150.10">
    <property type="entry name" value="Aspartate Aminotransferase, domain 1"/>
    <property type="match status" value="1"/>
</dbReference>
<keyword evidence="2" id="KW-0663">Pyridoxal phosphate</keyword>
<evidence type="ECO:0000259" key="3">
    <source>
        <dbReference type="Pfam" id="PF00266"/>
    </source>
</evidence>
<proteinExistence type="predicted"/>
<keyword evidence="5" id="KW-1185">Reference proteome</keyword>
<comment type="cofactor">
    <cofactor evidence="1">
        <name>pyridoxal 5'-phosphate</name>
        <dbReference type="ChEBI" id="CHEBI:597326"/>
    </cofactor>
</comment>
<organism evidence="4 5">
    <name type="scientific">Halobacillus halophilus (strain ATCC 35676 / DSM 2266 / JCM 20832 / KCTC 3685 / LMG 17431 / NBRC 102448 / NCIMB 2269)</name>
    <name type="common">Sporosarcina halophila</name>
    <dbReference type="NCBI Taxonomy" id="866895"/>
    <lineage>
        <taxon>Bacteria</taxon>
        <taxon>Bacillati</taxon>
        <taxon>Bacillota</taxon>
        <taxon>Bacilli</taxon>
        <taxon>Bacillales</taxon>
        <taxon>Bacillaceae</taxon>
        <taxon>Halobacillus</taxon>
    </lineage>
</organism>
<dbReference type="PANTHER" id="PTHR11601">
    <property type="entry name" value="CYSTEINE DESULFURYLASE FAMILY MEMBER"/>
    <property type="match status" value="1"/>
</dbReference>
<evidence type="ECO:0000313" key="4">
    <source>
        <dbReference type="EMBL" id="CCG43622.1"/>
    </source>
</evidence>
<sequence>MSNYFDYAATCPIDEEALEAYIKAAREFYGNTSSLHDTGTKAEVLLSHCRQTLADLLEVNKEGVYFTSGGTESNLLAIEGLMKAGKGNHMITSDAEHSSVKNSAKRLQAEGYEVSLVPLSKEGTIDVNELEKLMREDTVLVSIQHVNGDIGTIQPIKRIREVCDKWGALLHSDCVQSFGKVELNSIIPCLDSFSLSSHKVYGPKGAGALYINPSVSFQPFLPNGTHEAGVRAGTVNTPGIAAFTTAAAKSIRELHKRQSKIESLKREFLTALNDIRNHVTVVCESVNSVPIIGICMHGLEGQWVMLEANRRGYAFSTGSACQTGRGGFPSILTAVGLNEEEAKSFIRLSFSHDQTSEDILGIVDCLKEIVAEYAVLSSQIEKPAFYK</sequence>
<dbReference type="STRING" id="866895.HBHAL_1245"/>
<protein>
    <submittedName>
        <fullName evidence="4">Cysteine desulfurase</fullName>
        <ecNumber evidence="4">2.8.1.7</ecNumber>
    </submittedName>
</protein>
<dbReference type="SUPFAM" id="SSF53383">
    <property type="entry name" value="PLP-dependent transferases"/>
    <property type="match status" value="1"/>
</dbReference>
<dbReference type="Gene3D" id="3.40.640.10">
    <property type="entry name" value="Type I PLP-dependent aspartate aminotransferase-like (Major domain)"/>
    <property type="match status" value="1"/>
</dbReference>
<evidence type="ECO:0000256" key="2">
    <source>
        <dbReference type="ARBA" id="ARBA00022898"/>
    </source>
</evidence>
<evidence type="ECO:0000313" key="5">
    <source>
        <dbReference type="Proteomes" id="UP000007397"/>
    </source>
</evidence>
<dbReference type="PANTHER" id="PTHR11601:SF36">
    <property type="entry name" value="CYSTEINE DESULFURASE NIFS-RELATED"/>
    <property type="match status" value="1"/>
</dbReference>
<dbReference type="EMBL" id="HE717023">
    <property type="protein sequence ID" value="CCG43622.1"/>
    <property type="molecule type" value="Genomic_DNA"/>
</dbReference>
<dbReference type="PATRIC" id="fig|866895.3.peg.248"/>
<dbReference type="EC" id="2.8.1.7" evidence="4"/>
<name>I0JHK4_HALH3</name>
<dbReference type="InterPro" id="IPR015424">
    <property type="entry name" value="PyrdxlP-dep_Trfase"/>
</dbReference>
<dbReference type="eggNOG" id="COG1104">
    <property type="taxonomic scope" value="Bacteria"/>
</dbReference>
<dbReference type="InterPro" id="IPR015422">
    <property type="entry name" value="PyrdxlP-dep_Trfase_small"/>
</dbReference>
<dbReference type="InterPro" id="IPR016454">
    <property type="entry name" value="Cysteine_dSase"/>
</dbReference>
<dbReference type="GO" id="GO:0031071">
    <property type="term" value="F:cysteine desulfurase activity"/>
    <property type="evidence" value="ECO:0007669"/>
    <property type="project" value="UniProtKB-EC"/>
</dbReference>
<evidence type="ECO:0000256" key="1">
    <source>
        <dbReference type="ARBA" id="ARBA00001933"/>
    </source>
</evidence>
<accession>I0JHK4</accession>
<dbReference type="AlphaFoldDB" id="I0JHK4"/>